<protein>
    <recommendedName>
        <fullName evidence="3">DAGKc domain-containing protein</fullName>
    </recommendedName>
</protein>
<gene>
    <name evidence="1" type="ORF">GCM10023168_21580</name>
</gene>
<dbReference type="Proteomes" id="UP001500945">
    <property type="component" value="Unassembled WGS sequence"/>
</dbReference>
<sequence length="126" mass="13546">MGSELHIPGDRFVVINPGGSRSPLSSADDRRDLASQLRDYDVQAVSIGPFSVAFTGSDTNRPSRVGMAGIHGGMGALLGWRRENCAHGTRRLTGARPNAKPHRRWTCGPLYLDTGARPNAQPPLSQ</sequence>
<reference evidence="2" key="1">
    <citation type="journal article" date="2019" name="Int. J. Syst. Evol. Microbiol.">
        <title>The Global Catalogue of Microorganisms (GCM) 10K type strain sequencing project: providing services to taxonomists for standard genome sequencing and annotation.</title>
        <authorList>
            <consortium name="The Broad Institute Genomics Platform"/>
            <consortium name="The Broad Institute Genome Sequencing Center for Infectious Disease"/>
            <person name="Wu L."/>
            <person name="Ma J."/>
        </authorList>
    </citation>
    <scope>NUCLEOTIDE SEQUENCE [LARGE SCALE GENOMIC DNA]</scope>
    <source>
        <strain evidence="2">JCM 17809</strain>
    </source>
</reference>
<accession>A0ABP8KH65</accession>
<evidence type="ECO:0000313" key="2">
    <source>
        <dbReference type="Proteomes" id="UP001500945"/>
    </source>
</evidence>
<dbReference type="EMBL" id="BAABGM010000013">
    <property type="protein sequence ID" value="GAA4406545.1"/>
    <property type="molecule type" value="Genomic_DNA"/>
</dbReference>
<name>A0ABP8KH65_9MICO</name>
<proteinExistence type="predicted"/>
<evidence type="ECO:0000313" key="1">
    <source>
        <dbReference type="EMBL" id="GAA4406545.1"/>
    </source>
</evidence>
<keyword evidence="2" id="KW-1185">Reference proteome</keyword>
<evidence type="ECO:0008006" key="3">
    <source>
        <dbReference type="Google" id="ProtNLM"/>
    </source>
</evidence>
<organism evidence="1 2">
    <name type="scientific">Fodinibacter luteus</name>
    <dbReference type="NCBI Taxonomy" id="552064"/>
    <lineage>
        <taxon>Bacteria</taxon>
        <taxon>Bacillati</taxon>
        <taxon>Actinomycetota</taxon>
        <taxon>Actinomycetes</taxon>
        <taxon>Micrococcales</taxon>
        <taxon>Intrasporangiaceae</taxon>
        <taxon>Fodinibacter (ex Wang et al. 2009)</taxon>
    </lineage>
</organism>
<comment type="caution">
    <text evidence="1">The sequence shown here is derived from an EMBL/GenBank/DDBJ whole genome shotgun (WGS) entry which is preliminary data.</text>
</comment>